<proteinExistence type="predicted"/>
<name>A0ABT5XEZ9_9EURY</name>
<dbReference type="CDD" id="cd02440">
    <property type="entry name" value="AdoMet_MTases"/>
    <property type="match status" value="1"/>
</dbReference>
<dbReference type="RefSeq" id="WP_316968999.1">
    <property type="nucleotide sequence ID" value="NZ_JARFPL010000017.1"/>
</dbReference>
<dbReference type="InterPro" id="IPR029063">
    <property type="entry name" value="SAM-dependent_MTases_sf"/>
</dbReference>
<gene>
    <name evidence="2" type="ORF">P0O24_06845</name>
</gene>
<evidence type="ECO:0000259" key="1">
    <source>
        <dbReference type="Pfam" id="PF13649"/>
    </source>
</evidence>
<feature type="domain" description="Methyltransferase" evidence="1">
    <location>
        <begin position="169"/>
        <end position="264"/>
    </location>
</feature>
<evidence type="ECO:0000313" key="2">
    <source>
        <dbReference type="EMBL" id="MDF0593296.1"/>
    </source>
</evidence>
<dbReference type="InterPro" id="IPR041698">
    <property type="entry name" value="Methyltransf_25"/>
</dbReference>
<dbReference type="PANTHER" id="PTHR43591">
    <property type="entry name" value="METHYLTRANSFERASE"/>
    <property type="match status" value="1"/>
</dbReference>
<protein>
    <submittedName>
        <fullName evidence="2">Class I SAM-dependent methyltransferase</fullName>
    </submittedName>
</protein>
<dbReference type="Proteomes" id="UP001215956">
    <property type="component" value="Unassembled WGS sequence"/>
</dbReference>
<dbReference type="Gene3D" id="3.40.50.150">
    <property type="entry name" value="Vaccinia Virus protein VP39"/>
    <property type="match status" value="1"/>
</dbReference>
<sequence length="313" mass="34600">MFEEIGAVRNHADPESLQHLALFKDSISEILLIEGLYPSDYFRAEYSHYIVVHTPLDIKDSEQNNEWSHRFSSRCGVSIVERIGGWGGKGSGCGSRCGSGSGYEDGDRDGPIYVRGLMAARGSKVYAILPYTHIHLAASKGASFPELRPVSTRNRIWPEILPEIGGDKILDVGCGFGRLTLDVAENNPDSQVFGIDVYESLTAQARMNAEALGIRNADFRTASVYALPFEDGSFEMVYSFFMLHHLEDIPMGLSQIRRVLASGGRYLAAEPLGHHHGPNYSGGDWLRIFEEAGFSAEVEEREGAVIIRARKDE</sequence>
<keyword evidence="2" id="KW-0489">Methyltransferase</keyword>
<comment type="caution">
    <text evidence="2">The sequence shown here is derived from an EMBL/GenBank/DDBJ whole genome shotgun (WGS) entry which is preliminary data.</text>
</comment>
<keyword evidence="3" id="KW-1185">Reference proteome</keyword>
<dbReference type="GO" id="GO:0008168">
    <property type="term" value="F:methyltransferase activity"/>
    <property type="evidence" value="ECO:0007669"/>
    <property type="project" value="UniProtKB-KW"/>
</dbReference>
<dbReference type="Pfam" id="PF13649">
    <property type="entry name" value="Methyltransf_25"/>
    <property type="match status" value="1"/>
</dbReference>
<keyword evidence="2" id="KW-0808">Transferase</keyword>
<dbReference type="GO" id="GO:0032259">
    <property type="term" value="P:methylation"/>
    <property type="evidence" value="ECO:0007669"/>
    <property type="project" value="UniProtKB-KW"/>
</dbReference>
<organism evidence="2 3">
    <name type="scientific">Candidatus Methanocrinis alkalitolerans</name>
    <dbReference type="NCBI Taxonomy" id="3033395"/>
    <lineage>
        <taxon>Archaea</taxon>
        <taxon>Methanobacteriati</taxon>
        <taxon>Methanobacteriota</taxon>
        <taxon>Stenosarchaea group</taxon>
        <taxon>Methanomicrobia</taxon>
        <taxon>Methanotrichales</taxon>
        <taxon>Methanotrichaceae</taxon>
        <taxon>Methanocrinis</taxon>
    </lineage>
</organism>
<accession>A0ABT5XEZ9</accession>
<evidence type="ECO:0000313" key="3">
    <source>
        <dbReference type="Proteomes" id="UP001215956"/>
    </source>
</evidence>
<dbReference type="SUPFAM" id="SSF53335">
    <property type="entry name" value="S-adenosyl-L-methionine-dependent methyltransferases"/>
    <property type="match status" value="1"/>
</dbReference>
<dbReference type="EMBL" id="JARFPL010000017">
    <property type="protein sequence ID" value="MDF0593296.1"/>
    <property type="molecule type" value="Genomic_DNA"/>
</dbReference>
<reference evidence="2 3" key="1">
    <citation type="submission" date="2023-03" db="EMBL/GenBank/DDBJ databases">
        <title>Whole genome sequencing of Methanotrichaceae archaeon M04Ac.</title>
        <authorList>
            <person name="Khomyakova M.A."/>
            <person name="Merkel A.Y."/>
            <person name="Slobodkin A.I."/>
        </authorList>
    </citation>
    <scope>NUCLEOTIDE SEQUENCE [LARGE SCALE GENOMIC DNA]</scope>
    <source>
        <strain evidence="2 3">M04Ac</strain>
    </source>
</reference>